<accession>A0A3B0UPM0</accession>
<dbReference type="PROSITE" id="PS01276">
    <property type="entry name" value="PEPTIDASE_U32"/>
    <property type="match status" value="1"/>
</dbReference>
<dbReference type="EC" id="3.4.-.-" evidence="4"/>
<name>A0A3B0UPM0_9ZZZZ</name>
<evidence type="ECO:0000256" key="3">
    <source>
        <dbReference type="ARBA" id="ARBA00038374"/>
    </source>
</evidence>
<dbReference type="GO" id="GO:0006508">
    <property type="term" value="P:proteolysis"/>
    <property type="evidence" value="ECO:0007669"/>
    <property type="project" value="UniProtKB-KW"/>
</dbReference>
<reference evidence="4" key="1">
    <citation type="submission" date="2018-06" db="EMBL/GenBank/DDBJ databases">
        <authorList>
            <person name="Zhirakovskaya E."/>
        </authorList>
    </citation>
    <scope>NUCLEOTIDE SEQUENCE</scope>
</reference>
<evidence type="ECO:0000256" key="2">
    <source>
        <dbReference type="ARBA" id="ARBA00022801"/>
    </source>
</evidence>
<dbReference type="PANTHER" id="PTHR30217">
    <property type="entry name" value="PEPTIDASE U32 FAMILY"/>
    <property type="match status" value="1"/>
</dbReference>
<keyword evidence="2 4" id="KW-0378">Hydrolase</keyword>
<keyword evidence="1" id="KW-0645">Protease</keyword>
<dbReference type="InterPro" id="IPR001539">
    <property type="entry name" value="Peptidase_U32"/>
</dbReference>
<dbReference type="GO" id="GO:0008233">
    <property type="term" value="F:peptidase activity"/>
    <property type="evidence" value="ECO:0007669"/>
    <property type="project" value="UniProtKB-KW"/>
</dbReference>
<organism evidence="4">
    <name type="scientific">hydrothermal vent metagenome</name>
    <dbReference type="NCBI Taxonomy" id="652676"/>
    <lineage>
        <taxon>unclassified sequences</taxon>
        <taxon>metagenomes</taxon>
        <taxon>ecological metagenomes</taxon>
    </lineage>
</organism>
<dbReference type="Pfam" id="PF01136">
    <property type="entry name" value="Peptidase_U32"/>
    <property type="match status" value="1"/>
</dbReference>
<proteinExistence type="inferred from homology"/>
<dbReference type="EMBL" id="UOET01000482">
    <property type="protein sequence ID" value="VAW30163.1"/>
    <property type="molecule type" value="Genomic_DNA"/>
</dbReference>
<comment type="similarity">
    <text evidence="3">Belongs to the peptidase U32 family.</text>
</comment>
<evidence type="ECO:0000313" key="4">
    <source>
        <dbReference type="EMBL" id="VAW30163.1"/>
    </source>
</evidence>
<sequence length="480" mass="54188">MFFFDIVFSVCQETLPRDAIARERKKILFVYSWHRQGILWPPATISLFSLLLQPKILTMTAQEVEIMAPVGSYESLMAAIQGGADSVYFGIGNLNMRSRSSKNFTLDDLVKISAICHENNIRSYITLNTEIYDDDLSLMRKIVDTARENNITAIIASDQAVIQYAFQKGVEIHISTQSNVCNIEAVKFYAHFADVMVTARELRIDQVKAITTAICEQDIRGPKGELIQIEIFAHGALCMAVSGKCYLSLDNLNSSANRGACLQPCRRKYTVKDTESDLELEVDGKYIMSPKDLNTVSFLDKILDAGVRVLKLEGRGRSPEYVKIVSRTYREAVNAWFEGNYTQENIDRWNTELSGVYNRGFWDGYYLGHKTGEWTEEYGNQASERKIYIGKITNYYSKIGVAELKLETHSLEIGDRILAIGNTTGVYEDTLSEIRLDLEPVKRVKKGDICSFPVTSVLRRGDKLYKVVKADSSVPNLVQS</sequence>
<dbReference type="InterPro" id="IPR051454">
    <property type="entry name" value="RNA/ubiquinone_mod_enzymes"/>
</dbReference>
<dbReference type="PANTHER" id="PTHR30217:SF6">
    <property type="entry name" value="TRNA HYDROXYLATION PROTEIN P"/>
    <property type="match status" value="1"/>
</dbReference>
<protein>
    <submittedName>
        <fullName evidence="4">Collagenase</fullName>
        <ecNumber evidence="4">3.4.-.-</ecNumber>
    </submittedName>
</protein>
<dbReference type="AlphaFoldDB" id="A0A3B0UPM0"/>
<evidence type="ECO:0000256" key="1">
    <source>
        <dbReference type="ARBA" id="ARBA00022670"/>
    </source>
</evidence>
<gene>
    <name evidence="4" type="ORF">MNBD_BACTEROID07-632</name>
</gene>